<keyword evidence="1" id="KW-0812">Transmembrane</keyword>
<dbReference type="PANTHER" id="PTHR30373">
    <property type="entry name" value="UPF0603 PROTEIN YGCG"/>
    <property type="match status" value="1"/>
</dbReference>
<dbReference type="Gene3D" id="3.10.310.50">
    <property type="match status" value="1"/>
</dbReference>
<comment type="caution">
    <text evidence="3">The sequence shown here is derived from an EMBL/GenBank/DDBJ whole genome shotgun (WGS) entry which is preliminary data.</text>
</comment>
<dbReference type="PANTHER" id="PTHR30373:SF2">
    <property type="entry name" value="UPF0603 PROTEIN YGCG"/>
    <property type="match status" value="1"/>
</dbReference>
<evidence type="ECO:0000256" key="1">
    <source>
        <dbReference type="SAM" id="Phobius"/>
    </source>
</evidence>
<feature type="domain" description="TPM" evidence="2">
    <location>
        <begin position="29"/>
        <end position="149"/>
    </location>
</feature>
<proteinExistence type="predicted"/>
<dbReference type="InterPro" id="IPR007621">
    <property type="entry name" value="TPM_dom"/>
</dbReference>
<evidence type="ECO:0000313" key="3">
    <source>
        <dbReference type="EMBL" id="GGH71696.1"/>
    </source>
</evidence>
<reference evidence="3" key="1">
    <citation type="journal article" date="2014" name="Int. J. Syst. Evol. Microbiol.">
        <title>Complete genome sequence of Corynebacterium casei LMG S-19264T (=DSM 44701T), isolated from a smear-ripened cheese.</title>
        <authorList>
            <consortium name="US DOE Joint Genome Institute (JGI-PGF)"/>
            <person name="Walter F."/>
            <person name="Albersmeier A."/>
            <person name="Kalinowski J."/>
            <person name="Ruckert C."/>
        </authorList>
    </citation>
    <scope>NUCLEOTIDE SEQUENCE</scope>
    <source>
        <strain evidence="3">CGMCC 1.12360</strain>
    </source>
</reference>
<feature type="transmembrane region" description="Helical" evidence="1">
    <location>
        <begin position="174"/>
        <end position="194"/>
    </location>
</feature>
<keyword evidence="1" id="KW-0472">Membrane</keyword>
<evidence type="ECO:0000259" key="2">
    <source>
        <dbReference type="Pfam" id="PF04536"/>
    </source>
</evidence>
<keyword evidence="4" id="KW-1185">Reference proteome</keyword>
<sequence length="251" mass="28143">MVRQIFIIIAIFISFSPYLIYAEGTEERVFDQAALFSQSEKEQLENLVQSMIQHTELDIAIVTADDVQGKSSADYAHDFYNEHSLGYGSTADGLLYLINMDDREVYIYTRDRGYDYFDDSRIDKVLDQVVPYLSDGQYAKSAETFLHEAERIVLTEGIVTSPDGEEEGSIWTEFAIYLGISVVAGGAVIVVMILGNRGRSTVHEGTYLKDGSFQVTNRMDQYYTTTVTRQRIQRNRSGGSGPRIGGGGRSF</sequence>
<name>A0A8J3EIK6_9BACI</name>
<dbReference type="AlphaFoldDB" id="A0A8J3EIK6"/>
<organism evidence="3 4">
    <name type="scientific">Compostibacillus humi</name>
    <dbReference type="NCBI Taxonomy" id="1245525"/>
    <lineage>
        <taxon>Bacteria</taxon>
        <taxon>Bacillati</taxon>
        <taxon>Bacillota</taxon>
        <taxon>Bacilli</taxon>
        <taxon>Bacillales</taxon>
        <taxon>Bacillaceae</taxon>
        <taxon>Compostibacillus</taxon>
    </lineage>
</organism>
<dbReference type="Pfam" id="PF04536">
    <property type="entry name" value="TPM_phosphatase"/>
    <property type="match status" value="1"/>
</dbReference>
<dbReference type="RefSeq" id="WP_188391076.1">
    <property type="nucleotide sequence ID" value="NZ_BMEV01000010.1"/>
</dbReference>
<gene>
    <name evidence="3" type="primary">ydjH</name>
    <name evidence="3" type="ORF">GCM10010978_07900</name>
</gene>
<accession>A0A8J3EIK6</accession>
<evidence type="ECO:0000313" key="4">
    <source>
        <dbReference type="Proteomes" id="UP000602050"/>
    </source>
</evidence>
<protein>
    <submittedName>
        <fullName evidence="3">UPF0603 protein YdjH</fullName>
    </submittedName>
</protein>
<dbReference type="Proteomes" id="UP000602050">
    <property type="component" value="Unassembled WGS sequence"/>
</dbReference>
<dbReference type="EMBL" id="BMEV01000010">
    <property type="protein sequence ID" value="GGH71696.1"/>
    <property type="molecule type" value="Genomic_DNA"/>
</dbReference>
<keyword evidence="1" id="KW-1133">Transmembrane helix</keyword>
<reference evidence="3" key="2">
    <citation type="submission" date="2020-09" db="EMBL/GenBank/DDBJ databases">
        <authorList>
            <person name="Sun Q."/>
            <person name="Zhou Y."/>
        </authorList>
    </citation>
    <scope>NUCLEOTIDE SEQUENCE</scope>
    <source>
        <strain evidence="3">CGMCC 1.12360</strain>
    </source>
</reference>